<dbReference type="EMBL" id="JACDTQ010000127">
    <property type="protein sequence ID" value="KAF5929105.1"/>
    <property type="molecule type" value="Genomic_DNA"/>
</dbReference>
<reference evidence="2 3" key="1">
    <citation type="journal article" date="2020" name="Mol. Biol. Evol.">
        <title>Interspecific Gene Flow and the Evolution of Specialization in Black and White Rhinoceros.</title>
        <authorList>
            <person name="Moodley Y."/>
            <person name="Westbury M.V."/>
            <person name="Russo I.M."/>
            <person name="Gopalakrishnan S."/>
            <person name="Rakotoarivelo A."/>
            <person name="Olsen R.A."/>
            <person name="Prost S."/>
            <person name="Tunstall T."/>
            <person name="Ryder O.A."/>
            <person name="Dalen L."/>
            <person name="Bruford M.W."/>
        </authorList>
    </citation>
    <scope>NUCLEOTIDE SEQUENCE [LARGE SCALE GENOMIC DNA]</scope>
    <source>
        <strain evidence="2">SBR-YM</strain>
        <tissue evidence="2">Skin</tissue>
    </source>
</reference>
<feature type="region of interest" description="Disordered" evidence="1">
    <location>
        <begin position="258"/>
        <end position="285"/>
    </location>
</feature>
<accession>A0A7J7FM31</accession>
<protein>
    <submittedName>
        <fullName evidence="2">Uncharacterized protein</fullName>
    </submittedName>
</protein>
<feature type="compositionally biased region" description="Basic and acidic residues" evidence="1">
    <location>
        <begin position="274"/>
        <end position="284"/>
    </location>
</feature>
<dbReference type="AlphaFoldDB" id="A0A7J7FM31"/>
<dbReference type="Proteomes" id="UP000551758">
    <property type="component" value="Unassembled WGS sequence"/>
</dbReference>
<feature type="region of interest" description="Disordered" evidence="1">
    <location>
        <begin position="46"/>
        <end position="84"/>
    </location>
</feature>
<organism evidence="2 3">
    <name type="scientific">Diceros bicornis minor</name>
    <name type="common">South-central black rhinoceros</name>
    <dbReference type="NCBI Taxonomy" id="77932"/>
    <lineage>
        <taxon>Eukaryota</taxon>
        <taxon>Metazoa</taxon>
        <taxon>Chordata</taxon>
        <taxon>Craniata</taxon>
        <taxon>Vertebrata</taxon>
        <taxon>Euteleostomi</taxon>
        <taxon>Mammalia</taxon>
        <taxon>Eutheria</taxon>
        <taxon>Laurasiatheria</taxon>
        <taxon>Perissodactyla</taxon>
        <taxon>Rhinocerotidae</taxon>
        <taxon>Diceros</taxon>
    </lineage>
</organism>
<gene>
    <name evidence="2" type="ORF">HPG69_019125</name>
</gene>
<comment type="caution">
    <text evidence="2">The sequence shown here is derived from an EMBL/GenBank/DDBJ whole genome shotgun (WGS) entry which is preliminary data.</text>
</comment>
<sequence>MGRRGHTPHLFPQVDGAGLGPALGDGPTHTVTHCAATLRGGLGQTVPSAEERLGGPAGTSNVHDTPTRSRPALALHGPNPTQSSRRIVQRMNQGSFRGPVFGPCQYMERKRVTRTYSIADHGAAVCQCAPTWLSMLVGGEQIATAFCLLPDNNGRLAPTQATKGSGRTKATGESRRQEAGPCRHSTELLLGSWHLLQVPTASLLGRHLSQLNSSYCFTLERQPQPSPSSPVTDVTAVPGAALLIFNVDFTAAELQARRAGGGHAESPQGCEDGTDGKGLHKPESPSHMCNTLTHFSPWLNSERARAACACSGTRRMLTEPEQ</sequence>
<feature type="region of interest" description="Disordered" evidence="1">
    <location>
        <begin position="1"/>
        <end position="31"/>
    </location>
</feature>
<keyword evidence="3" id="KW-1185">Reference proteome</keyword>
<proteinExistence type="predicted"/>
<evidence type="ECO:0000313" key="2">
    <source>
        <dbReference type="EMBL" id="KAF5929105.1"/>
    </source>
</evidence>
<evidence type="ECO:0000256" key="1">
    <source>
        <dbReference type="SAM" id="MobiDB-lite"/>
    </source>
</evidence>
<name>A0A7J7FM31_DICBM</name>
<feature type="region of interest" description="Disordered" evidence="1">
    <location>
        <begin position="157"/>
        <end position="182"/>
    </location>
</feature>
<evidence type="ECO:0000313" key="3">
    <source>
        <dbReference type="Proteomes" id="UP000551758"/>
    </source>
</evidence>